<dbReference type="SMART" id="SM00849">
    <property type="entry name" value="Lactamase_B"/>
    <property type="match status" value="1"/>
</dbReference>
<feature type="domain" description="Metallo-beta-lactamase" evidence="8">
    <location>
        <begin position="125"/>
        <end position="322"/>
    </location>
</feature>
<dbReference type="GO" id="GO:0046872">
    <property type="term" value="F:metal ion binding"/>
    <property type="evidence" value="ECO:0007669"/>
    <property type="project" value="UniProtKB-KW"/>
</dbReference>
<evidence type="ECO:0000256" key="2">
    <source>
        <dbReference type="ARBA" id="ARBA00022723"/>
    </source>
</evidence>
<dbReference type="OrthoDB" id="17458at2759"/>
<dbReference type="PANTHER" id="PTHR43694">
    <property type="entry name" value="RIBONUCLEASE J"/>
    <property type="match status" value="1"/>
</dbReference>
<name>A0A830HAP2_9CHLO</name>
<dbReference type="CDD" id="cd07714">
    <property type="entry name" value="RNaseJ_MBL-fold"/>
    <property type="match status" value="1"/>
</dbReference>
<evidence type="ECO:0000256" key="4">
    <source>
        <dbReference type="ARBA" id="ARBA00022833"/>
    </source>
</evidence>
<dbReference type="Gene3D" id="3.40.50.10710">
    <property type="entry name" value="Metallo-hydrolase/oxidoreductase"/>
    <property type="match status" value="1"/>
</dbReference>
<evidence type="ECO:0000256" key="1">
    <source>
        <dbReference type="ARBA" id="ARBA00022722"/>
    </source>
</evidence>
<comment type="caution">
    <text evidence="9">The sequence shown here is derived from an EMBL/GenBank/DDBJ whole genome shotgun (WGS) entry which is preliminary data.</text>
</comment>
<feature type="region of interest" description="Disordered" evidence="7">
    <location>
        <begin position="36"/>
        <end position="106"/>
    </location>
</feature>
<dbReference type="Pfam" id="PF07521">
    <property type="entry name" value="RMMBL"/>
    <property type="match status" value="1"/>
</dbReference>
<evidence type="ECO:0000256" key="5">
    <source>
        <dbReference type="ARBA" id="ARBA00022839"/>
    </source>
</evidence>
<dbReference type="AlphaFoldDB" id="A0A830HAP2"/>
<feature type="compositionally biased region" description="Gly residues" evidence="7">
    <location>
        <begin position="737"/>
        <end position="752"/>
    </location>
</feature>
<gene>
    <name evidence="9" type="ORF">PPROV_000315000</name>
</gene>
<evidence type="ECO:0000256" key="6">
    <source>
        <dbReference type="ARBA" id="ARBA00022884"/>
    </source>
</evidence>
<keyword evidence="6" id="KW-0694">RNA-binding</keyword>
<evidence type="ECO:0000313" key="10">
    <source>
        <dbReference type="Proteomes" id="UP000660262"/>
    </source>
</evidence>
<proteinExistence type="predicted"/>
<evidence type="ECO:0000259" key="8">
    <source>
        <dbReference type="SMART" id="SM00849"/>
    </source>
</evidence>
<dbReference type="InterPro" id="IPR001279">
    <property type="entry name" value="Metallo-B-lactamas"/>
</dbReference>
<feature type="compositionally biased region" description="Gly residues" evidence="7">
    <location>
        <begin position="706"/>
        <end position="717"/>
    </location>
</feature>
<dbReference type="PANTHER" id="PTHR43694:SF1">
    <property type="entry name" value="RIBONUCLEASE J"/>
    <property type="match status" value="1"/>
</dbReference>
<protein>
    <recommendedName>
        <fullName evidence="8">Metallo-beta-lactamase domain-containing protein</fullName>
    </recommendedName>
</protein>
<keyword evidence="3" id="KW-0378">Hydrolase</keyword>
<evidence type="ECO:0000256" key="7">
    <source>
        <dbReference type="SAM" id="MobiDB-lite"/>
    </source>
</evidence>
<dbReference type="Pfam" id="PF22505">
    <property type="entry name" value="RNase_J_b_CASP"/>
    <property type="match status" value="1"/>
</dbReference>
<sequence length="771" mass="83363">MSQLCFHACMSFPTTMRATPMVNATSPSRSVVVCSLPPPSKAGGRGGRAGGRGGRGGGRGGRGGGGGRSSGRNARGPRLFKKSSGTEHIGTSLRPSANAPFPGPKGFREGPPLRFLPLGGLGEIGMNCALLGHYDRYVLIDAGLMFPDFDEFGVQKVLPDTSFIHAWRDRIEALVITHGHEDHIGALPWVLPALDARTKIYCTGFTLELVKHRLREYGLWDESRFVRIDMGDRFACGPFEVEPVRVTHSIPDCAALVFRCDDGTVVHTGDWKIDENPVDGQELNRTRFEEISKEGVTMLMSDSTNVLAPGRSTSEADVTEALIRRISSHKSGRVIATQFASNVHRLSSMKQAADASGRQICFIGTSLYVYSEAAARAGQAPLDLDKLVPMERIDDVDPDRLLIVTTGSQGEERAQLTLAANDASNRLSLRPDDLVVYSAKMIPGNEKQVMDMVNRLSSRVGEVAMGRGERLHTSGHAYRDEQEEIINIIKPQHFLPIHGEYAFLRAHEQVARETGVQHTQVIRNGQMIGCSHLRNGNVVSSGFSLLGQANLRLFYNDGEQTTGDRQDMRIEERVSIAKEGIVCANVVYWPESEVIEDVEEEVAAREVFTGRLGCRVQLTTRALFADGGKLLVTVRSWISSAVNNLPSDSSEDEVKTVVTNAISSSVWKLLKKKPEIVVFSMPGSPRMEADDGSDLNFESIGTAAAGQGGGGRGGGRGRGGRGRGRGDRRAATRRGRGGGGGGGGGGRGGGGGGDRKWPRRDRANRPDVEFP</sequence>
<dbReference type="InterPro" id="IPR055132">
    <property type="entry name" value="RNase_J_b_CASP"/>
</dbReference>
<dbReference type="Pfam" id="PF12706">
    <property type="entry name" value="Lactamase_B_2"/>
    <property type="match status" value="1"/>
</dbReference>
<dbReference type="EMBL" id="BNJQ01000007">
    <property type="protein sequence ID" value="GHP04396.1"/>
    <property type="molecule type" value="Genomic_DNA"/>
</dbReference>
<dbReference type="GO" id="GO:0004527">
    <property type="term" value="F:exonuclease activity"/>
    <property type="evidence" value="ECO:0007669"/>
    <property type="project" value="UniProtKB-KW"/>
</dbReference>
<dbReference type="InterPro" id="IPR011108">
    <property type="entry name" value="RMMBL"/>
</dbReference>
<dbReference type="GO" id="GO:0003723">
    <property type="term" value="F:RNA binding"/>
    <property type="evidence" value="ECO:0007669"/>
    <property type="project" value="UniProtKB-KW"/>
</dbReference>
<organism evidence="9 10">
    <name type="scientific">Pycnococcus provasolii</name>
    <dbReference type="NCBI Taxonomy" id="41880"/>
    <lineage>
        <taxon>Eukaryota</taxon>
        <taxon>Viridiplantae</taxon>
        <taxon>Chlorophyta</taxon>
        <taxon>Pseudoscourfieldiophyceae</taxon>
        <taxon>Pseudoscourfieldiales</taxon>
        <taxon>Pycnococcaceae</taxon>
        <taxon>Pycnococcus</taxon>
    </lineage>
</organism>
<keyword evidence="5" id="KW-0269">Exonuclease</keyword>
<dbReference type="Gene3D" id="3.60.15.10">
    <property type="entry name" value="Ribonuclease Z/Hydroxyacylglutathione hydrolase-like"/>
    <property type="match status" value="1"/>
</dbReference>
<feature type="compositionally biased region" description="Basic and acidic residues" evidence="7">
    <location>
        <begin position="753"/>
        <end position="771"/>
    </location>
</feature>
<keyword evidence="4" id="KW-0862">Zinc</keyword>
<dbReference type="Proteomes" id="UP000660262">
    <property type="component" value="Unassembled WGS sequence"/>
</dbReference>
<keyword evidence="10" id="KW-1185">Reference proteome</keyword>
<evidence type="ECO:0000313" key="9">
    <source>
        <dbReference type="EMBL" id="GHP04396.1"/>
    </source>
</evidence>
<feature type="compositionally biased region" description="Gly residues" evidence="7">
    <location>
        <begin position="43"/>
        <end position="69"/>
    </location>
</feature>
<keyword evidence="1" id="KW-0540">Nuclease</keyword>
<keyword evidence="2" id="KW-0479">Metal-binding</keyword>
<accession>A0A830HAP2</accession>
<feature type="region of interest" description="Disordered" evidence="7">
    <location>
        <begin position="682"/>
        <end position="771"/>
    </location>
</feature>
<reference evidence="9" key="1">
    <citation type="submission" date="2020-10" db="EMBL/GenBank/DDBJ databases">
        <title>Unveiling of a novel bifunctional photoreceptor, Dualchrome1, isolated from a cosmopolitan green alga.</title>
        <authorList>
            <person name="Suzuki S."/>
            <person name="Kawachi M."/>
        </authorList>
    </citation>
    <scope>NUCLEOTIDE SEQUENCE</scope>
    <source>
        <strain evidence="9">NIES 2893</strain>
    </source>
</reference>
<evidence type="ECO:0000256" key="3">
    <source>
        <dbReference type="ARBA" id="ARBA00022801"/>
    </source>
</evidence>
<dbReference type="SUPFAM" id="SSF56281">
    <property type="entry name" value="Metallo-hydrolase/oxidoreductase"/>
    <property type="match status" value="1"/>
</dbReference>
<dbReference type="InterPro" id="IPR042173">
    <property type="entry name" value="RNase_J_2"/>
</dbReference>
<dbReference type="InterPro" id="IPR036866">
    <property type="entry name" value="RibonucZ/Hydroxyglut_hydro"/>
</dbReference>